<dbReference type="Gene3D" id="3.30.1450.10">
    <property type="match status" value="1"/>
</dbReference>
<dbReference type="Pfam" id="PF11399">
    <property type="entry name" value="DUF3192"/>
    <property type="match status" value="1"/>
</dbReference>
<keyword evidence="1 2" id="KW-0732">Signal</keyword>
<dbReference type="Proteomes" id="UP000245959">
    <property type="component" value="Unassembled WGS sequence"/>
</dbReference>
<accession>A0A2U1B812</accession>
<evidence type="ECO:0000313" key="6">
    <source>
        <dbReference type="Proteomes" id="UP000576225"/>
    </source>
</evidence>
<evidence type="ECO:0000313" key="5">
    <source>
        <dbReference type="Proteomes" id="UP000245959"/>
    </source>
</evidence>
<reference evidence="3 6" key="2">
    <citation type="submission" date="2020-04" db="EMBL/GenBank/DDBJ databases">
        <authorList>
            <person name="Hitch T.C.A."/>
            <person name="Wylensek D."/>
            <person name="Clavel T."/>
        </authorList>
    </citation>
    <scope>NUCLEOTIDE SEQUENCE [LARGE SCALE GENOMIC DNA]</scope>
    <source>
        <strain evidence="3 6">COR2-253-APC-1A</strain>
    </source>
</reference>
<dbReference type="PROSITE" id="PS51257">
    <property type="entry name" value="PROKAR_LIPOPROTEIN"/>
    <property type="match status" value="1"/>
</dbReference>
<dbReference type="RefSeq" id="WP_116883086.1">
    <property type="nucleotide sequence ID" value="NZ_CAJKCJ010000094.1"/>
</dbReference>
<evidence type="ECO:0000256" key="1">
    <source>
        <dbReference type="ARBA" id="ARBA00022729"/>
    </source>
</evidence>
<dbReference type="Proteomes" id="UP000576225">
    <property type="component" value="Unassembled WGS sequence"/>
</dbReference>
<name>A0A2U1B812_9BACT</name>
<evidence type="ECO:0000313" key="4">
    <source>
        <dbReference type="EMBL" id="PVY44761.1"/>
    </source>
</evidence>
<organism evidence="4 5">
    <name type="scientific">Victivallis vadensis</name>
    <dbReference type="NCBI Taxonomy" id="172901"/>
    <lineage>
        <taxon>Bacteria</taxon>
        <taxon>Pseudomonadati</taxon>
        <taxon>Lentisphaerota</taxon>
        <taxon>Lentisphaeria</taxon>
        <taxon>Victivallales</taxon>
        <taxon>Victivallaceae</taxon>
        <taxon>Victivallis</taxon>
    </lineage>
</organism>
<feature type="chain" id="PRO_5041066863" evidence="2">
    <location>
        <begin position="23"/>
        <end position="122"/>
    </location>
</feature>
<dbReference type="AlphaFoldDB" id="A0A2U1B812"/>
<evidence type="ECO:0000313" key="3">
    <source>
        <dbReference type="EMBL" id="NMD85596.1"/>
    </source>
</evidence>
<reference evidence="4 5" key="1">
    <citation type="submission" date="2018-04" db="EMBL/GenBank/DDBJ databases">
        <title>Genomic Encyclopedia of Type Strains, Phase IV (KMG-IV): sequencing the most valuable type-strain genomes for metagenomic binning, comparative biology and taxonomic classification.</title>
        <authorList>
            <person name="Goeker M."/>
        </authorList>
    </citation>
    <scope>NUCLEOTIDE SEQUENCE [LARGE SCALE GENOMIC DNA]</scope>
    <source>
        <strain evidence="4 5">DSM 14823</strain>
    </source>
</reference>
<dbReference type="EMBL" id="QEKH01000005">
    <property type="protein sequence ID" value="PVY44761.1"/>
    <property type="molecule type" value="Genomic_DNA"/>
</dbReference>
<protein>
    <submittedName>
        <fullName evidence="4">Beta-barrel assembly machine subunit BamE</fullName>
    </submittedName>
    <submittedName>
        <fullName evidence="3">DUF3192 domain-containing protein</fullName>
    </submittedName>
</protein>
<dbReference type="InterPro" id="IPR021534">
    <property type="entry name" value="DUF3192"/>
</dbReference>
<dbReference type="InterPro" id="IPR037873">
    <property type="entry name" value="BamE-like"/>
</dbReference>
<comment type="caution">
    <text evidence="4">The sequence shown here is derived from an EMBL/GenBank/DDBJ whole genome shotgun (WGS) entry which is preliminary data.</text>
</comment>
<gene>
    <name evidence="4" type="ORF">C8D82_10590</name>
    <name evidence="3" type="ORF">HF882_03255</name>
</gene>
<feature type="signal peptide" evidence="2">
    <location>
        <begin position="1"/>
        <end position="22"/>
    </location>
</feature>
<dbReference type="EMBL" id="JABAEW010000004">
    <property type="protein sequence ID" value="NMD85596.1"/>
    <property type="molecule type" value="Genomic_DNA"/>
</dbReference>
<sequence length="122" mass="14027">MKIWKKAALGLFAAAACMALLAGCRTPWGEISDNVDNSKQLRVGMTKEQVLQVMGEPLTDESYCQPDVWFYYWNTIWHDGLVTEDECIPLVFKDGKLAGWGNPFYTRFRIERRTTTKSIDDR</sequence>
<evidence type="ECO:0000256" key="2">
    <source>
        <dbReference type="SAM" id="SignalP"/>
    </source>
</evidence>
<dbReference type="GeneID" id="78294408"/>
<keyword evidence="5" id="KW-1185">Reference proteome</keyword>
<proteinExistence type="predicted"/>